<comment type="caution">
    <text evidence="13">The sequence shown here is derived from an EMBL/GenBank/DDBJ whole genome shotgun (WGS) entry which is preliminary data.</text>
</comment>
<dbReference type="Gene3D" id="3.40.710.10">
    <property type="entry name" value="DD-peptidase/beta-lactamase superfamily"/>
    <property type="match status" value="1"/>
</dbReference>
<dbReference type="OrthoDB" id="5241017at2"/>
<keyword evidence="6 9" id="KW-0378">Hydrolase</keyword>
<dbReference type="Pfam" id="PF03717">
    <property type="entry name" value="PBP_dimer"/>
    <property type="match status" value="1"/>
</dbReference>
<dbReference type="GO" id="GO:0017001">
    <property type="term" value="P:antibiotic catabolic process"/>
    <property type="evidence" value="ECO:0007669"/>
    <property type="project" value="InterPro"/>
</dbReference>
<comment type="similarity">
    <text evidence="2">Belongs to the transpeptidase family.</text>
</comment>
<dbReference type="AlphaFoldDB" id="A0A7J5ULP1"/>
<dbReference type="InterPro" id="IPR005311">
    <property type="entry name" value="PBP_dimer"/>
</dbReference>
<sequence>MSAGYGGSPGSAPEIGVRVVRGPPGEVARAPSAGRRRLRPSFWSSPGGNCGIVRAVHPPAAARTPLAARTRARRPLARATGAGLAVVLALTLTACSPDRPDPTDAAAALAAALAEGNLDQAPLADGDRERAEAELTEALAGTGEVDRAVTATAGEVREDGETLTAPVTLEWTWELGEEDLTYRTTTTLTHDGEEWTAPWSRELVHAAIGDGVLAVETVPAERGRILAGDGSPLVTPRPVLRIGVDKANVAAEAVADVATGLAETLGFDDPQAFADRAAAAGPKAFVEAITVRQEDPGDVDLDAVRRLPGVLLVPGELPLAPTREFARPILGTVGPATAEIVEESDGAVRPGDQAGLSGLQRQYDEVLRGRPGTTMLIRRGDGSAAELLSAAPRSGKDVTVTLDARLQTAAEEILAGVEPASAIVALRPSTGEVLAAASGPGGQGLSTATLGAYAPGSTFKVATALALLRAGLTPDSPVECTPTATADGREFSNYPGFPAAELGPTTLRGAIASSCNAALIAERDRVDAQDLTDAAAALGLGVPAALGVPYLAGEVPADASGTEHAAAMIGQGRIQASPLAMATVAASVARGERVAPVLVRDAGGEPPSEPDAADAGGPDAAPLTAAEAEALRSLMRAVVEDGTGSFLADVPGEPVHAKSGTAEYGTSEPPRAHAWMIAFQGDLAVATFVEDGIAGAQTAGPLLEEFLRRAA</sequence>
<dbReference type="Proteomes" id="UP000451860">
    <property type="component" value="Unassembled WGS sequence"/>
</dbReference>
<dbReference type="SUPFAM" id="SSF56601">
    <property type="entry name" value="beta-lactamase/transpeptidase-like"/>
    <property type="match status" value="1"/>
</dbReference>
<evidence type="ECO:0000259" key="11">
    <source>
        <dbReference type="Pfam" id="PF00905"/>
    </source>
</evidence>
<keyword evidence="14" id="KW-1185">Reference proteome</keyword>
<dbReference type="InterPro" id="IPR001460">
    <property type="entry name" value="PCN-bd_Tpept"/>
</dbReference>
<feature type="domain" description="Penicillin-binding protein transpeptidase" evidence="11">
    <location>
        <begin position="422"/>
        <end position="704"/>
    </location>
</feature>
<dbReference type="InterPro" id="IPR050515">
    <property type="entry name" value="Beta-lactam/transpept"/>
</dbReference>
<dbReference type="PANTHER" id="PTHR30627">
    <property type="entry name" value="PEPTIDOGLYCAN D,D-TRANSPEPTIDASE"/>
    <property type="match status" value="1"/>
</dbReference>
<evidence type="ECO:0000256" key="10">
    <source>
        <dbReference type="SAM" id="MobiDB-lite"/>
    </source>
</evidence>
<feature type="domain" description="Penicillin-binding protein dimerisation" evidence="12">
    <location>
        <begin position="218"/>
        <end position="382"/>
    </location>
</feature>
<dbReference type="InterPro" id="IPR036138">
    <property type="entry name" value="PBP_dimer_sf"/>
</dbReference>
<gene>
    <name evidence="13" type="ORF">GB883_14870</name>
</gene>
<reference evidence="13 14" key="1">
    <citation type="submission" date="2019-10" db="EMBL/GenBank/DDBJ databases">
        <title>Georgenia wutianyii sp. nov. and Georgenia yuyongxinii sp. nov. isolated from plateau pika (Ochotona curzoniae) in the Qinghai-Tibet plateau of China.</title>
        <authorList>
            <person name="Tian Z."/>
        </authorList>
    </citation>
    <scope>NUCLEOTIDE SEQUENCE [LARGE SCALE GENOMIC DNA]</scope>
    <source>
        <strain evidence="13 14">DSM 21501</strain>
    </source>
</reference>
<evidence type="ECO:0000256" key="8">
    <source>
        <dbReference type="ARBA" id="ARBA00023251"/>
    </source>
</evidence>
<comment type="catalytic activity">
    <reaction evidence="9">
        <text>a beta-lactam + H2O = a substituted beta-amino acid</text>
        <dbReference type="Rhea" id="RHEA:20401"/>
        <dbReference type="ChEBI" id="CHEBI:15377"/>
        <dbReference type="ChEBI" id="CHEBI:35627"/>
        <dbReference type="ChEBI" id="CHEBI:140347"/>
        <dbReference type="EC" id="3.5.2.6"/>
    </reaction>
</comment>
<comment type="subcellular location">
    <subcellularLocation>
        <location evidence="1">Membrane</location>
    </subcellularLocation>
</comment>
<keyword evidence="8 9" id="KW-0046">Antibiotic resistance</keyword>
<dbReference type="GO" id="GO:0005886">
    <property type="term" value="C:plasma membrane"/>
    <property type="evidence" value="ECO:0007669"/>
    <property type="project" value="TreeGrafter"/>
</dbReference>
<evidence type="ECO:0000313" key="14">
    <source>
        <dbReference type="Proteomes" id="UP000451860"/>
    </source>
</evidence>
<accession>A0A7J5ULP1</accession>
<dbReference type="InterPro" id="IPR012338">
    <property type="entry name" value="Beta-lactam/transpept-like"/>
</dbReference>
<dbReference type="PANTHER" id="PTHR30627:SF24">
    <property type="entry name" value="PENICILLIN-BINDING PROTEIN 4B"/>
    <property type="match status" value="1"/>
</dbReference>
<evidence type="ECO:0000256" key="3">
    <source>
        <dbReference type="ARBA" id="ARBA00007898"/>
    </source>
</evidence>
<dbReference type="GO" id="GO:0046677">
    <property type="term" value="P:response to antibiotic"/>
    <property type="evidence" value="ECO:0007669"/>
    <property type="project" value="UniProtKB-UniRule"/>
</dbReference>
<organism evidence="13 14">
    <name type="scientific">Georgenia thermotolerans</name>
    <dbReference type="NCBI Taxonomy" id="527326"/>
    <lineage>
        <taxon>Bacteria</taxon>
        <taxon>Bacillati</taxon>
        <taxon>Actinomycetota</taxon>
        <taxon>Actinomycetes</taxon>
        <taxon>Micrococcales</taxon>
        <taxon>Bogoriellaceae</taxon>
        <taxon>Georgenia</taxon>
    </lineage>
</organism>
<keyword evidence="7" id="KW-0472">Membrane</keyword>
<dbReference type="GO" id="GO:0071972">
    <property type="term" value="F:peptidoglycan L,D-transpeptidase activity"/>
    <property type="evidence" value="ECO:0007669"/>
    <property type="project" value="TreeGrafter"/>
</dbReference>
<evidence type="ECO:0000313" key="13">
    <source>
        <dbReference type="EMBL" id="KAE8763299.1"/>
    </source>
</evidence>
<dbReference type="GO" id="GO:0008800">
    <property type="term" value="F:beta-lactamase activity"/>
    <property type="evidence" value="ECO:0007669"/>
    <property type="project" value="UniProtKB-UniRule"/>
</dbReference>
<proteinExistence type="inferred from homology"/>
<evidence type="ECO:0000256" key="1">
    <source>
        <dbReference type="ARBA" id="ARBA00004370"/>
    </source>
</evidence>
<evidence type="ECO:0000256" key="2">
    <source>
        <dbReference type="ARBA" id="ARBA00007171"/>
    </source>
</evidence>
<keyword evidence="5" id="KW-0732">Signal</keyword>
<dbReference type="EC" id="3.5.2.6" evidence="4 9"/>
<dbReference type="PROSITE" id="PS00337">
    <property type="entry name" value="BETA_LACTAMASE_D"/>
    <property type="match status" value="1"/>
</dbReference>
<evidence type="ECO:0000256" key="4">
    <source>
        <dbReference type="ARBA" id="ARBA00012865"/>
    </source>
</evidence>
<dbReference type="InterPro" id="IPR002137">
    <property type="entry name" value="Beta-lactam_class-D_AS"/>
</dbReference>
<dbReference type="EMBL" id="WHJE01000081">
    <property type="protein sequence ID" value="KAE8763299.1"/>
    <property type="molecule type" value="Genomic_DNA"/>
</dbReference>
<dbReference type="GO" id="GO:0008658">
    <property type="term" value="F:penicillin binding"/>
    <property type="evidence" value="ECO:0007669"/>
    <property type="project" value="InterPro"/>
</dbReference>
<evidence type="ECO:0000256" key="7">
    <source>
        <dbReference type="ARBA" id="ARBA00023136"/>
    </source>
</evidence>
<dbReference type="Pfam" id="PF00905">
    <property type="entry name" value="Transpeptidase"/>
    <property type="match status" value="1"/>
</dbReference>
<name>A0A7J5ULP1_9MICO</name>
<evidence type="ECO:0000259" key="12">
    <source>
        <dbReference type="Pfam" id="PF03717"/>
    </source>
</evidence>
<dbReference type="Gene3D" id="3.90.1310.10">
    <property type="entry name" value="Penicillin-binding protein 2a (Domain 2)"/>
    <property type="match status" value="1"/>
</dbReference>
<evidence type="ECO:0000256" key="6">
    <source>
        <dbReference type="ARBA" id="ARBA00022801"/>
    </source>
</evidence>
<evidence type="ECO:0000256" key="9">
    <source>
        <dbReference type="RuleBase" id="RU361140"/>
    </source>
</evidence>
<comment type="similarity">
    <text evidence="3 9">Belongs to the class-D beta-lactamase family.</text>
</comment>
<protein>
    <recommendedName>
        <fullName evidence="4 9">Beta-lactamase</fullName>
        <ecNumber evidence="4 9">3.5.2.6</ecNumber>
    </recommendedName>
</protein>
<dbReference type="SUPFAM" id="SSF56519">
    <property type="entry name" value="Penicillin binding protein dimerisation domain"/>
    <property type="match status" value="1"/>
</dbReference>
<evidence type="ECO:0000256" key="5">
    <source>
        <dbReference type="ARBA" id="ARBA00022729"/>
    </source>
</evidence>
<feature type="region of interest" description="Disordered" evidence="10">
    <location>
        <begin position="600"/>
        <end position="620"/>
    </location>
</feature>
<dbReference type="GO" id="GO:0071555">
    <property type="term" value="P:cell wall organization"/>
    <property type="evidence" value="ECO:0007669"/>
    <property type="project" value="TreeGrafter"/>
</dbReference>